<dbReference type="AlphaFoldDB" id="A0A7H0HD78"/>
<gene>
    <name evidence="4" type="ORF">H9L24_15940</name>
</gene>
<dbReference type="SMART" id="SM00422">
    <property type="entry name" value="HTH_MERR"/>
    <property type="match status" value="1"/>
</dbReference>
<name>A0A7H0HD78_9BURK</name>
<dbReference type="PRINTS" id="PR00040">
    <property type="entry name" value="HTHMERR"/>
</dbReference>
<sequence>MRIGELARHAGCTPKAIRLYEARGLLGPVARAGTYRRYGAQDVERVLRIRQALALGFRLAELTGLRHMDTPEGWTRLANLLRARRHAVESELARLQALRGQLAALEGELQSCDLAPGTGMPAPCVLPAATAA</sequence>
<dbReference type="EMBL" id="CP060790">
    <property type="protein sequence ID" value="QNP58494.1"/>
    <property type="molecule type" value="Genomic_DNA"/>
</dbReference>
<evidence type="ECO:0000256" key="1">
    <source>
        <dbReference type="ARBA" id="ARBA00023125"/>
    </source>
</evidence>
<reference evidence="4 5" key="1">
    <citation type="submission" date="2020-08" db="EMBL/GenBank/DDBJ databases">
        <title>Genome sequence of Acidovorax monticola KACC 19171T.</title>
        <authorList>
            <person name="Hyun D.-W."/>
            <person name="Bae J.-W."/>
        </authorList>
    </citation>
    <scope>NUCLEOTIDE SEQUENCE [LARGE SCALE GENOMIC DNA]</scope>
    <source>
        <strain evidence="4 5">KACC 19171</strain>
    </source>
</reference>
<dbReference type="PROSITE" id="PS00552">
    <property type="entry name" value="HTH_MERR_1"/>
    <property type="match status" value="1"/>
</dbReference>
<dbReference type="InterPro" id="IPR000551">
    <property type="entry name" value="MerR-type_HTH_dom"/>
</dbReference>
<dbReference type="PROSITE" id="PS50937">
    <property type="entry name" value="HTH_MERR_2"/>
    <property type="match status" value="1"/>
</dbReference>
<dbReference type="GO" id="GO:0003677">
    <property type="term" value="F:DNA binding"/>
    <property type="evidence" value="ECO:0007669"/>
    <property type="project" value="UniProtKB-KW"/>
</dbReference>
<dbReference type="RefSeq" id="WP_187735481.1">
    <property type="nucleotide sequence ID" value="NZ_CP060790.1"/>
</dbReference>
<evidence type="ECO:0000256" key="2">
    <source>
        <dbReference type="SAM" id="Coils"/>
    </source>
</evidence>
<dbReference type="InterPro" id="IPR009061">
    <property type="entry name" value="DNA-bd_dom_put_sf"/>
</dbReference>
<keyword evidence="2" id="KW-0175">Coiled coil</keyword>
<evidence type="ECO:0000313" key="5">
    <source>
        <dbReference type="Proteomes" id="UP000516057"/>
    </source>
</evidence>
<dbReference type="Gene3D" id="1.10.1660.10">
    <property type="match status" value="1"/>
</dbReference>
<protein>
    <submittedName>
        <fullName evidence="4">MerR family transcriptional regulator</fullName>
    </submittedName>
</protein>
<dbReference type="KEGG" id="amon:H9L24_15940"/>
<dbReference type="PANTHER" id="PTHR30204">
    <property type="entry name" value="REDOX-CYCLING DRUG-SENSING TRANSCRIPTIONAL ACTIVATOR SOXR"/>
    <property type="match status" value="1"/>
</dbReference>
<dbReference type="GO" id="GO:0003700">
    <property type="term" value="F:DNA-binding transcription factor activity"/>
    <property type="evidence" value="ECO:0007669"/>
    <property type="project" value="InterPro"/>
</dbReference>
<keyword evidence="1" id="KW-0238">DNA-binding</keyword>
<dbReference type="InterPro" id="IPR047057">
    <property type="entry name" value="MerR_fam"/>
</dbReference>
<dbReference type="PANTHER" id="PTHR30204:SF93">
    <property type="entry name" value="HTH MERR-TYPE DOMAIN-CONTAINING PROTEIN"/>
    <property type="match status" value="1"/>
</dbReference>
<dbReference type="SUPFAM" id="SSF46955">
    <property type="entry name" value="Putative DNA-binding domain"/>
    <property type="match status" value="1"/>
</dbReference>
<evidence type="ECO:0000313" key="4">
    <source>
        <dbReference type="EMBL" id="QNP58494.1"/>
    </source>
</evidence>
<accession>A0A7H0HD78</accession>
<feature type="domain" description="HTH merR-type" evidence="3">
    <location>
        <begin position="1"/>
        <end position="68"/>
    </location>
</feature>
<dbReference type="Pfam" id="PF13411">
    <property type="entry name" value="MerR_1"/>
    <property type="match status" value="1"/>
</dbReference>
<organism evidence="4 5">
    <name type="scientific">Paenacidovorax monticola</name>
    <dbReference type="NCBI Taxonomy" id="1926868"/>
    <lineage>
        <taxon>Bacteria</taxon>
        <taxon>Pseudomonadati</taxon>
        <taxon>Pseudomonadota</taxon>
        <taxon>Betaproteobacteria</taxon>
        <taxon>Burkholderiales</taxon>
        <taxon>Comamonadaceae</taxon>
        <taxon>Paenacidovorax</taxon>
    </lineage>
</organism>
<dbReference type="Proteomes" id="UP000516057">
    <property type="component" value="Chromosome"/>
</dbReference>
<evidence type="ECO:0000259" key="3">
    <source>
        <dbReference type="PROSITE" id="PS50937"/>
    </source>
</evidence>
<keyword evidence="5" id="KW-1185">Reference proteome</keyword>
<proteinExistence type="predicted"/>
<feature type="coiled-coil region" evidence="2">
    <location>
        <begin position="78"/>
        <end position="115"/>
    </location>
</feature>